<gene>
    <name evidence="1" type="ORF">OIU85_011856</name>
</gene>
<reference evidence="1" key="1">
    <citation type="submission" date="2022-11" db="EMBL/GenBank/DDBJ databases">
        <authorList>
            <person name="Hyden B.L."/>
            <person name="Feng K."/>
            <person name="Yates T."/>
            <person name="Jawdy S."/>
            <person name="Smart L.B."/>
            <person name="Muchero W."/>
        </authorList>
    </citation>
    <scope>NUCLEOTIDE SEQUENCE</scope>
    <source>
        <tissue evidence="1">Shoot tip</tissue>
    </source>
</reference>
<dbReference type="EMBL" id="JAPFFL010000016">
    <property type="protein sequence ID" value="KAJ6675740.1"/>
    <property type="molecule type" value="Genomic_DNA"/>
</dbReference>
<dbReference type="Proteomes" id="UP001151529">
    <property type="component" value="Chromosome 14"/>
</dbReference>
<organism evidence="1 2">
    <name type="scientific">Salix viminalis</name>
    <name type="common">Common osier</name>
    <name type="synonym">Basket willow</name>
    <dbReference type="NCBI Taxonomy" id="40686"/>
    <lineage>
        <taxon>Eukaryota</taxon>
        <taxon>Viridiplantae</taxon>
        <taxon>Streptophyta</taxon>
        <taxon>Embryophyta</taxon>
        <taxon>Tracheophyta</taxon>
        <taxon>Spermatophyta</taxon>
        <taxon>Magnoliopsida</taxon>
        <taxon>eudicotyledons</taxon>
        <taxon>Gunneridae</taxon>
        <taxon>Pentapetalae</taxon>
        <taxon>rosids</taxon>
        <taxon>fabids</taxon>
        <taxon>Malpighiales</taxon>
        <taxon>Salicaceae</taxon>
        <taxon>Saliceae</taxon>
        <taxon>Salix</taxon>
    </lineage>
</organism>
<protein>
    <submittedName>
        <fullName evidence="1">Uncharacterized protein</fullName>
    </submittedName>
</protein>
<comment type="caution">
    <text evidence="1">The sequence shown here is derived from an EMBL/GenBank/DDBJ whole genome shotgun (WGS) entry which is preliminary data.</text>
</comment>
<name>A0A9Q0SGA6_SALVM</name>
<accession>A0A9Q0SGA6</accession>
<dbReference type="AlphaFoldDB" id="A0A9Q0SGA6"/>
<evidence type="ECO:0000313" key="2">
    <source>
        <dbReference type="Proteomes" id="UP001151529"/>
    </source>
</evidence>
<proteinExistence type="predicted"/>
<reference evidence="1" key="2">
    <citation type="journal article" date="2023" name="Int. J. Mol. Sci.">
        <title>De Novo Assembly and Annotation of 11 Diverse Shrub Willow (Salix) Genomes Reveals Novel Gene Organization in Sex-Linked Regions.</title>
        <authorList>
            <person name="Hyden B."/>
            <person name="Feng K."/>
            <person name="Yates T.B."/>
            <person name="Jawdy S."/>
            <person name="Cereghino C."/>
            <person name="Smart L.B."/>
            <person name="Muchero W."/>
        </authorList>
    </citation>
    <scope>NUCLEOTIDE SEQUENCE [LARGE SCALE GENOMIC DNA]</scope>
    <source>
        <tissue evidence="1">Shoot tip</tissue>
    </source>
</reference>
<evidence type="ECO:0000313" key="1">
    <source>
        <dbReference type="EMBL" id="KAJ6675740.1"/>
    </source>
</evidence>
<keyword evidence="2" id="KW-1185">Reference proteome</keyword>
<sequence>MSRSAFTRGVDIFSFDVAVSRGPFFKLEATISRMIYLRKLAPMLEQQQQDGEQKVETKSWNLPVGFVTAHSPMRTAHVSHLGSEMVVALPIRHHLSRPFIPYSPRLSNDLRQDHHVNNNNVDVDLHRHFNLLFRHLAHHSLIDLMG</sequence>